<dbReference type="EMBL" id="GDID01007679">
    <property type="protein sequence ID" value="JAP88927.1"/>
    <property type="molecule type" value="Transcribed_RNA"/>
</dbReference>
<evidence type="ECO:0008006" key="3">
    <source>
        <dbReference type="Google" id="ProtNLM"/>
    </source>
</evidence>
<evidence type="ECO:0000256" key="1">
    <source>
        <dbReference type="SAM" id="Coils"/>
    </source>
</evidence>
<feature type="non-terminal residue" evidence="2">
    <location>
        <position position="340"/>
    </location>
</feature>
<keyword evidence="1" id="KW-0175">Coiled coil</keyword>
<dbReference type="InterPro" id="IPR015797">
    <property type="entry name" value="NUDIX_hydrolase-like_dom_sf"/>
</dbReference>
<protein>
    <recommendedName>
        <fullName evidence="3">Nudix hydrolase domain-containing protein</fullName>
    </recommendedName>
</protein>
<gene>
    <name evidence="2" type="ORF">TPC1_31578</name>
</gene>
<dbReference type="SUPFAM" id="SSF55811">
    <property type="entry name" value="Nudix"/>
    <property type="match status" value="1"/>
</dbReference>
<evidence type="ECO:0000313" key="2">
    <source>
        <dbReference type="EMBL" id="JAP88927.1"/>
    </source>
</evidence>
<proteinExistence type="predicted"/>
<organism evidence="2">
    <name type="scientific">Trepomonas sp. PC1</name>
    <dbReference type="NCBI Taxonomy" id="1076344"/>
    <lineage>
        <taxon>Eukaryota</taxon>
        <taxon>Metamonada</taxon>
        <taxon>Diplomonadida</taxon>
        <taxon>Hexamitidae</taxon>
        <taxon>Hexamitinae</taxon>
        <taxon>Trepomonas</taxon>
    </lineage>
</organism>
<name>A0A146JWU9_9EUKA</name>
<reference evidence="2" key="1">
    <citation type="submission" date="2015-07" db="EMBL/GenBank/DDBJ databases">
        <title>Adaptation to a free-living lifestyle via gene acquisitions in the diplomonad Trepomonas sp. PC1.</title>
        <authorList>
            <person name="Xu F."/>
            <person name="Jerlstrom-Hultqvist J."/>
            <person name="Kolisko M."/>
            <person name="Simpson A.G.B."/>
            <person name="Roger A.J."/>
            <person name="Svard S.G."/>
            <person name="Andersson J.O."/>
        </authorList>
    </citation>
    <scope>NUCLEOTIDE SEQUENCE</scope>
    <source>
        <strain evidence="2">PC1</strain>
    </source>
</reference>
<accession>A0A146JWU9</accession>
<feature type="non-terminal residue" evidence="2">
    <location>
        <position position="1"/>
    </location>
</feature>
<dbReference type="AlphaFoldDB" id="A0A146JWU9"/>
<sequence length="340" mass="40671">LKQQQKSHQDEIVASRVILYDVIDQKLQFLMIREQFFDKKLKIWEKFNPYQPLGGKIECTDDHEDYKQVICNAAAREIDEESNGIFNKEKMLKLINFEYGYQAKNLKLYVPFVRINKSDYNDMSVFGAKELDNKVIINRQFEWIGQDDALLQKDRDFYKNFPQIIDIISKKEQINKYERNLCIEFNQQDFDFPKQEINQKVLKPELAEVHQQNHNQQLYICNTLENEQKLCYFNALNILNTNKQLEKQVETLQFIKKTLEEEIQLKDLESDKRISQLQTDINFKEKTLKEQSEQILQLSMKMKNFDELTQNANELKKQVERHKRYFKAGCIIAILFALLK</sequence>
<feature type="coiled-coil region" evidence="1">
    <location>
        <begin position="242"/>
        <end position="325"/>
    </location>
</feature>